<dbReference type="PROSITE" id="PS00073">
    <property type="entry name" value="ACYL_COA_DH_2"/>
    <property type="match status" value="1"/>
</dbReference>
<evidence type="ECO:0000259" key="5">
    <source>
        <dbReference type="Pfam" id="PF00441"/>
    </source>
</evidence>
<dbReference type="SUPFAM" id="SSF47203">
    <property type="entry name" value="Acyl-CoA dehydrogenase C-terminal domain-like"/>
    <property type="match status" value="1"/>
</dbReference>
<dbReference type="PANTHER" id="PTHR43884">
    <property type="entry name" value="ACYL-COA DEHYDROGENASE"/>
    <property type="match status" value="1"/>
</dbReference>
<organism evidence="6">
    <name type="scientific">marine sediment metagenome</name>
    <dbReference type="NCBI Taxonomy" id="412755"/>
    <lineage>
        <taxon>unclassified sequences</taxon>
        <taxon>metagenomes</taxon>
        <taxon>ecological metagenomes</taxon>
    </lineage>
</organism>
<proteinExistence type="inferred from homology"/>
<keyword evidence="4" id="KW-0274">FAD</keyword>
<feature type="non-terminal residue" evidence="6">
    <location>
        <position position="1"/>
    </location>
</feature>
<dbReference type="Pfam" id="PF00441">
    <property type="entry name" value="Acyl-CoA_dh_1"/>
    <property type="match status" value="1"/>
</dbReference>
<name>X0UHA6_9ZZZZ</name>
<evidence type="ECO:0000256" key="1">
    <source>
        <dbReference type="ARBA" id="ARBA00001974"/>
    </source>
</evidence>
<evidence type="ECO:0000313" key="6">
    <source>
        <dbReference type="EMBL" id="GAG04945.1"/>
    </source>
</evidence>
<dbReference type="GO" id="GO:0003995">
    <property type="term" value="F:acyl-CoA dehydrogenase activity"/>
    <property type="evidence" value="ECO:0007669"/>
    <property type="project" value="InterPro"/>
</dbReference>
<dbReference type="FunFam" id="1.20.140.10:FF:000004">
    <property type="entry name" value="Acyl-CoA dehydrogenase FadE25"/>
    <property type="match status" value="1"/>
</dbReference>
<dbReference type="PANTHER" id="PTHR43884:SF12">
    <property type="entry name" value="ISOVALERYL-COA DEHYDROGENASE, MITOCHONDRIAL-RELATED"/>
    <property type="match status" value="1"/>
</dbReference>
<evidence type="ECO:0000256" key="3">
    <source>
        <dbReference type="ARBA" id="ARBA00022630"/>
    </source>
</evidence>
<sequence>EGEGFKIALATLDSGRIGIAAQAVGIAQAALDESIEYSKQREQFGRPIAKFQAIQWMIADMATRIEAARYLVYNAAYVKDKGERFSKEAAMAKLFASETAMEAVIKAVQIHGGYGYTKEYTVERLFRDAKITEIYEGTSEVQRMVIAGSLLR</sequence>
<dbReference type="InterPro" id="IPR009075">
    <property type="entry name" value="AcylCo_DH/oxidase_C"/>
</dbReference>
<comment type="similarity">
    <text evidence="2">Belongs to the acyl-CoA dehydrogenase family.</text>
</comment>
<evidence type="ECO:0000256" key="4">
    <source>
        <dbReference type="ARBA" id="ARBA00022827"/>
    </source>
</evidence>
<accession>X0UHA6</accession>
<dbReference type="Gene3D" id="1.20.140.10">
    <property type="entry name" value="Butyryl-CoA Dehydrogenase, subunit A, domain 3"/>
    <property type="match status" value="1"/>
</dbReference>
<dbReference type="InterPro" id="IPR036250">
    <property type="entry name" value="AcylCo_DH-like_C"/>
</dbReference>
<protein>
    <recommendedName>
        <fullName evidence="5">Acyl-CoA dehydrogenase/oxidase C-terminal domain-containing protein</fullName>
    </recommendedName>
</protein>
<reference evidence="6" key="1">
    <citation type="journal article" date="2014" name="Front. Microbiol.">
        <title>High frequency of phylogenetically diverse reductive dehalogenase-homologous genes in deep subseafloor sedimentary metagenomes.</title>
        <authorList>
            <person name="Kawai M."/>
            <person name="Futagami T."/>
            <person name="Toyoda A."/>
            <person name="Takaki Y."/>
            <person name="Nishi S."/>
            <person name="Hori S."/>
            <person name="Arai W."/>
            <person name="Tsubouchi T."/>
            <person name="Morono Y."/>
            <person name="Uchiyama I."/>
            <person name="Ito T."/>
            <person name="Fujiyama A."/>
            <person name="Inagaki F."/>
            <person name="Takami H."/>
        </authorList>
    </citation>
    <scope>NUCLEOTIDE SEQUENCE</scope>
    <source>
        <strain evidence="6">Expedition CK06-06</strain>
    </source>
</reference>
<keyword evidence="3" id="KW-0285">Flavoprotein</keyword>
<comment type="caution">
    <text evidence="6">The sequence shown here is derived from an EMBL/GenBank/DDBJ whole genome shotgun (WGS) entry which is preliminary data.</text>
</comment>
<gene>
    <name evidence="6" type="ORF">S01H1_32663</name>
</gene>
<feature type="domain" description="Acyl-CoA dehydrogenase/oxidase C-terminal" evidence="5">
    <location>
        <begin position="2"/>
        <end position="150"/>
    </location>
</feature>
<evidence type="ECO:0000256" key="2">
    <source>
        <dbReference type="ARBA" id="ARBA00009347"/>
    </source>
</evidence>
<dbReference type="InterPro" id="IPR006089">
    <property type="entry name" value="Acyl-CoA_DH_CS"/>
</dbReference>
<dbReference type="AlphaFoldDB" id="X0UHA6"/>
<comment type="cofactor">
    <cofactor evidence="1">
        <name>FAD</name>
        <dbReference type="ChEBI" id="CHEBI:57692"/>
    </cofactor>
</comment>
<dbReference type="EMBL" id="BARS01020235">
    <property type="protein sequence ID" value="GAG04945.1"/>
    <property type="molecule type" value="Genomic_DNA"/>
</dbReference>